<dbReference type="EMBL" id="JAVDSB010000010">
    <property type="protein sequence ID" value="MDR6553386.1"/>
    <property type="molecule type" value="Genomic_DNA"/>
</dbReference>
<dbReference type="Pfam" id="PF06935">
    <property type="entry name" value="DUF1284"/>
    <property type="match status" value="1"/>
</dbReference>
<sequence length="145" mass="16048">MIEPIIQLRGHHLLCLLGYRGMGYSPAFCENMTTVYEQLRTEPETMIRVVLGPDDLCAEFPKDEVAHCENRTVYQRDAEIVAKLGLAVGMERTWATICGQVALEVRPADISNLCATCRWEPYGVCADGVRIIGEGGALPPVPKKK</sequence>
<evidence type="ECO:0000313" key="1">
    <source>
        <dbReference type="EMBL" id="MDR6553386.1"/>
    </source>
</evidence>
<dbReference type="Proteomes" id="UP001267290">
    <property type="component" value="Unassembled WGS sequence"/>
</dbReference>
<evidence type="ECO:0008006" key="3">
    <source>
        <dbReference type="Google" id="ProtNLM"/>
    </source>
</evidence>
<comment type="caution">
    <text evidence="1">The sequence shown here is derived from an EMBL/GenBank/DDBJ whole genome shotgun (WGS) entry which is preliminary data.</text>
</comment>
<name>A0ABU1P214_9BACL</name>
<evidence type="ECO:0000313" key="2">
    <source>
        <dbReference type="Proteomes" id="UP001267290"/>
    </source>
</evidence>
<accession>A0ABU1P214</accession>
<proteinExistence type="predicted"/>
<reference evidence="1 2" key="1">
    <citation type="submission" date="2023-07" db="EMBL/GenBank/DDBJ databases">
        <title>Sorghum-associated microbial communities from plants grown in Nebraska, USA.</title>
        <authorList>
            <person name="Schachtman D."/>
        </authorList>
    </citation>
    <scope>NUCLEOTIDE SEQUENCE [LARGE SCALE GENOMIC DNA]</scope>
    <source>
        <strain evidence="1 2">CC258</strain>
    </source>
</reference>
<dbReference type="InterPro" id="IPR009702">
    <property type="entry name" value="DUF1284"/>
</dbReference>
<keyword evidence="2" id="KW-1185">Reference proteome</keyword>
<organism evidence="1 2">
    <name type="scientific">Paenibacillus qinlingensis</name>
    <dbReference type="NCBI Taxonomy" id="1837343"/>
    <lineage>
        <taxon>Bacteria</taxon>
        <taxon>Bacillati</taxon>
        <taxon>Bacillota</taxon>
        <taxon>Bacilli</taxon>
        <taxon>Bacillales</taxon>
        <taxon>Paenibacillaceae</taxon>
        <taxon>Paenibacillus</taxon>
    </lineage>
</organism>
<gene>
    <name evidence="1" type="ORF">J2736_004593</name>
</gene>
<dbReference type="RefSeq" id="WP_310500860.1">
    <property type="nucleotide sequence ID" value="NZ_JAVDSB010000010.1"/>
</dbReference>
<protein>
    <recommendedName>
        <fullName evidence="3">DUF1284 domain-containing protein</fullName>
    </recommendedName>
</protein>